<evidence type="ECO:0008006" key="3">
    <source>
        <dbReference type="Google" id="ProtNLM"/>
    </source>
</evidence>
<dbReference type="OrthoDB" id="545169at2759"/>
<dbReference type="VEuPathDB" id="FungiDB:ASPACDRAFT_80370"/>
<dbReference type="GO" id="GO:0050151">
    <property type="term" value="F:oleate hydratase activity"/>
    <property type="evidence" value="ECO:0007669"/>
    <property type="project" value="InterPro"/>
</dbReference>
<dbReference type="Proteomes" id="UP000184546">
    <property type="component" value="Unassembled WGS sequence"/>
</dbReference>
<dbReference type="GO" id="GO:0006631">
    <property type="term" value="P:fatty acid metabolic process"/>
    <property type="evidence" value="ECO:0007669"/>
    <property type="project" value="InterPro"/>
</dbReference>
<dbReference type="GeneID" id="30979444"/>
<dbReference type="RefSeq" id="XP_020053816.1">
    <property type="nucleotide sequence ID" value="XM_020205630.1"/>
</dbReference>
<evidence type="ECO:0000313" key="2">
    <source>
        <dbReference type="Proteomes" id="UP000184546"/>
    </source>
</evidence>
<organism evidence="1 2">
    <name type="scientific">Aspergillus aculeatus (strain ATCC 16872 / CBS 172.66 / WB 5094)</name>
    <dbReference type="NCBI Taxonomy" id="690307"/>
    <lineage>
        <taxon>Eukaryota</taxon>
        <taxon>Fungi</taxon>
        <taxon>Dikarya</taxon>
        <taxon>Ascomycota</taxon>
        <taxon>Pezizomycotina</taxon>
        <taxon>Eurotiomycetes</taxon>
        <taxon>Eurotiomycetidae</taxon>
        <taxon>Eurotiales</taxon>
        <taxon>Aspergillaceae</taxon>
        <taxon>Aspergillus</taxon>
        <taxon>Aspergillus subgen. Circumdati</taxon>
    </lineage>
</organism>
<dbReference type="AlphaFoldDB" id="A0A1L9WMS4"/>
<sequence length="541" mass="60904">MEHNSDLCRQDPSNIQAWLVGHGLASLVAAVYLIRKGGIPGAHIHIFDLHSDVGGEMIVSGNAEDGYSLPFYSLPYLHGECVKELLDLVPDVQHDGKSLADDVREFRCQLPHRGLPHPVPRAVSLDSSGTEAVFTKGIQLGLKDRMELVKFIVNPERALHAKRIDQVFEKPFFDTGFWSLWSTTFAFQPWHSAVEFRRHLRKYLEDIQTLNDVDKSIHTRFNLFESIVLPITRYLKNEKVDFRYHAEVKDIKFYPDSDPTTVSEITVMEDDRECLVDLDPQDICLIDVGFSRSGAVFGSNDHPPPFLSSNWEDLLLREWRLWQTLARKSPKFGDPMTFLSRPLESSIETFTTTLRGTSFMELYDKLTQDKAGTGALLSLVKSNWSLTISVPHQPIFASQPDDVHLLCGYALRPSEEGNFVQKPMFACTGKEIFTEVLSHLNFLPSEESRLAENAITIPCGMPLGTAPFLTRSAKDRPLVIPPNTTNVALLGQFAELPDDTTMSLDYSVRTAQLAVAELLGLPHRPVSVNKNIFLEIFDLLV</sequence>
<proteinExistence type="predicted"/>
<accession>A0A1L9WMS4</accession>
<evidence type="ECO:0000313" key="1">
    <source>
        <dbReference type="EMBL" id="OJJ97476.1"/>
    </source>
</evidence>
<gene>
    <name evidence="1" type="ORF">ASPACDRAFT_80370</name>
</gene>
<dbReference type="OMA" id="YENFWEL"/>
<reference evidence="2" key="1">
    <citation type="journal article" date="2017" name="Genome Biol.">
        <title>Comparative genomics reveals high biological diversity and specific adaptations in the industrially and medically important fungal genus Aspergillus.</title>
        <authorList>
            <person name="de Vries R.P."/>
            <person name="Riley R."/>
            <person name="Wiebenga A."/>
            <person name="Aguilar-Osorio G."/>
            <person name="Amillis S."/>
            <person name="Uchima C.A."/>
            <person name="Anderluh G."/>
            <person name="Asadollahi M."/>
            <person name="Askin M."/>
            <person name="Barry K."/>
            <person name="Battaglia E."/>
            <person name="Bayram O."/>
            <person name="Benocci T."/>
            <person name="Braus-Stromeyer S.A."/>
            <person name="Caldana C."/>
            <person name="Canovas D."/>
            <person name="Cerqueira G.C."/>
            <person name="Chen F."/>
            <person name="Chen W."/>
            <person name="Choi C."/>
            <person name="Clum A."/>
            <person name="Dos Santos R.A."/>
            <person name="Damasio A.R."/>
            <person name="Diallinas G."/>
            <person name="Emri T."/>
            <person name="Fekete E."/>
            <person name="Flipphi M."/>
            <person name="Freyberg S."/>
            <person name="Gallo A."/>
            <person name="Gournas C."/>
            <person name="Habgood R."/>
            <person name="Hainaut M."/>
            <person name="Harispe M.L."/>
            <person name="Henrissat B."/>
            <person name="Hilden K.S."/>
            <person name="Hope R."/>
            <person name="Hossain A."/>
            <person name="Karabika E."/>
            <person name="Karaffa L."/>
            <person name="Karanyi Z."/>
            <person name="Krasevec N."/>
            <person name="Kuo A."/>
            <person name="Kusch H."/>
            <person name="LaButti K."/>
            <person name="Lagendijk E.L."/>
            <person name="Lapidus A."/>
            <person name="Levasseur A."/>
            <person name="Lindquist E."/>
            <person name="Lipzen A."/>
            <person name="Logrieco A.F."/>
            <person name="MacCabe A."/>
            <person name="Maekelae M.R."/>
            <person name="Malavazi I."/>
            <person name="Melin P."/>
            <person name="Meyer V."/>
            <person name="Mielnichuk N."/>
            <person name="Miskei M."/>
            <person name="Molnar A.P."/>
            <person name="Mule G."/>
            <person name="Ngan C.Y."/>
            <person name="Orejas M."/>
            <person name="Orosz E."/>
            <person name="Ouedraogo J.P."/>
            <person name="Overkamp K.M."/>
            <person name="Park H.-S."/>
            <person name="Perrone G."/>
            <person name="Piumi F."/>
            <person name="Punt P.J."/>
            <person name="Ram A.F."/>
            <person name="Ramon A."/>
            <person name="Rauscher S."/>
            <person name="Record E."/>
            <person name="Riano-Pachon D.M."/>
            <person name="Robert V."/>
            <person name="Roehrig J."/>
            <person name="Ruller R."/>
            <person name="Salamov A."/>
            <person name="Salih N.S."/>
            <person name="Samson R.A."/>
            <person name="Sandor E."/>
            <person name="Sanguinetti M."/>
            <person name="Schuetze T."/>
            <person name="Sepcic K."/>
            <person name="Shelest E."/>
            <person name="Sherlock G."/>
            <person name="Sophianopoulou V."/>
            <person name="Squina F.M."/>
            <person name="Sun H."/>
            <person name="Susca A."/>
            <person name="Todd R.B."/>
            <person name="Tsang A."/>
            <person name="Unkles S.E."/>
            <person name="van de Wiele N."/>
            <person name="van Rossen-Uffink D."/>
            <person name="Oliveira J.V."/>
            <person name="Vesth T.C."/>
            <person name="Visser J."/>
            <person name="Yu J.-H."/>
            <person name="Zhou M."/>
            <person name="Andersen M.R."/>
            <person name="Archer D.B."/>
            <person name="Baker S.E."/>
            <person name="Benoit I."/>
            <person name="Brakhage A.A."/>
            <person name="Braus G.H."/>
            <person name="Fischer R."/>
            <person name="Frisvad J.C."/>
            <person name="Goldman G.H."/>
            <person name="Houbraken J."/>
            <person name="Oakley B."/>
            <person name="Pocsi I."/>
            <person name="Scazzocchio C."/>
            <person name="Seiboth B."/>
            <person name="vanKuyk P.A."/>
            <person name="Wortman J."/>
            <person name="Dyer P.S."/>
            <person name="Grigoriev I.V."/>
        </authorList>
    </citation>
    <scope>NUCLEOTIDE SEQUENCE [LARGE SCALE GENOMIC DNA]</scope>
    <source>
        <strain evidence="2">ATCC 16872 / CBS 172.66 / WB 5094</strain>
    </source>
</reference>
<dbReference type="EMBL" id="KV878982">
    <property type="protein sequence ID" value="OJJ97476.1"/>
    <property type="molecule type" value="Genomic_DNA"/>
</dbReference>
<protein>
    <recommendedName>
        <fullName evidence="3">67 kDa myosin-cross-reactive antigen family protein</fullName>
    </recommendedName>
</protein>
<dbReference type="PANTHER" id="PTHR37417:SF4">
    <property type="entry name" value="67 KDA MYOSIN-CROSS-REACTIVE ANTIGEN FAMILY PROTEIN (AFU_ORTHOLOGUE AFUA_3G03570)"/>
    <property type="match status" value="1"/>
</dbReference>
<dbReference type="GO" id="GO:0071949">
    <property type="term" value="F:FAD binding"/>
    <property type="evidence" value="ECO:0007669"/>
    <property type="project" value="InterPro"/>
</dbReference>
<dbReference type="Gene3D" id="3.50.50.60">
    <property type="entry name" value="FAD/NAD(P)-binding domain"/>
    <property type="match status" value="3"/>
</dbReference>
<keyword evidence="2" id="KW-1185">Reference proteome</keyword>
<dbReference type="PANTHER" id="PTHR37417">
    <property type="entry name" value="67 KDA MYOSIN-CROSS-REACTIVE ANTIGEN FAMILY PROTEIN (AFU_ORTHOLOGUE AFUA_5G09970)"/>
    <property type="match status" value="1"/>
</dbReference>
<dbReference type="InterPro" id="IPR036188">
    <property type="entry name" value="FAD/NAD-bd_sf"/>
</dbReference>
<dbReference type="STRING" id="690307.A0A1L9WMS4"/>
<name>A0A1L9WMS4_ASPA1</name>
<dbReference type="InterPro" id="IPR010354">
    <property type="entry name" value="Oleate_hydratase"/>
</dbReference>
<dbReference type="SUPFAM" id="SSF51905">
    <property type="entry name" value="FAD/NAD(P)-binding domain"/>
    <property type="match status" value="1"/>
</dbReference>
<dbReference type="Pfam" id="PF06100">
    <property type="entry name" value="MCRA"/>
    <property type="match status" value="1"/>
</dbReference>